<dbReference type="InterPro" id="IPR025669">
    <property type="entry name" value="AAA_dom"/>
</dbReference>
<evidence type="ECO:0000313" key="3">
    <source>
        <dbReference type="Proteomes" id="UP001500880"/>
    </source>
</evidence>
<organism evidence="2 3">
    <name type="scientific">Salinibacillus aidingensis</name>
    <dbReference type="NCBI Taxonomy" id="237684"/>
    <lineage>
        <taxon>Bacteria</taxon>
        <taxon>Bacillati</taxon>
        <taxon>Bacillota</taxon>
        <taxon>Bacilli</taxon>
        <taxon>Bacillales</taxon>
        <taxon>Bacillaceae</taxon>
        <taxon>Salinibacillus</taxon>
    </lineage>
</organism>
<protein>
    <submittedName>
        <fullName evidence="2">AAA family ATPase</fullName>
    </submittedName>
</protein>
<accession>A0ABN1B3F0</accession>
<dbReference type="InterPro" id="IPR027417">
    <property type="entry name" value="P-loop_NTPase"/>
</dbReference>
<dbReference type="Gene3D" id="3.40.50.300">
    <property type="entry name" value="P-loop containing nucleotide triphosphate hydrolases"/>
    <property type="match status" value="1"/>
</dbReference>
<dbReference type="CDD" id="cd02042">
    <property type="entry name" value="ParAB_family"/>
    <property type="match status" value="1"/>
</dbReference>
<dbReference type="SUPFAM" id="SSF52540">
    <property type="entry name" value="P-loop containing nucleoside triphosphate hydrolases"/>
    <property type="match status" value="1"/>
</dbReference>
<evidence type="ECO:0000259" key="1">
    <source>
        <dbReference type="Pfam" id="PF13614"/>
    </source>
</evidence>
<dbReference type="EMBL" id="BAAADO010000003">
    <property type="protein sequence ID" value="GAA0489301.1"/>
    <property type="molecule type" value="Genomic_DNA"/>
</dbReference>
<keyword evidence="3" id="KW-1185">Reference proteome</keyword>
<proteinExistence type="predicted"/>
<dbReference type="PANTHER" id="PTHR13696">
    <property type="entry name" value="P-LOOP CONTAINING NUCLEOSIDE TRIPHOSPHATE HYDROLASE"/>
    <property type="match status" value="1"/>
</dbReference>
<comment type="caution">
    <text evidence="2">The sequence shown here is derived from an EMBL/GenBank/DDBJ whole genome shotgun (WGS) entry which is preliminary data.</text>
</comment>
<gene>
    <name evidence="2" type="ORF">GCM10008986_13900</name>
</gene>
<sequence>MPVISVMNYKGGVGKTTLSANIAAGIANRGKRVLVIDLDPQANLTLSFVSIEEWKELDHNARTIKHWYDQYLDYNQDISLKELIISPSRVNTRMNQQGHGGQLDLICSHLELVEVDMELSSKLGGPNHRTIQNNYINVLSRLCCKIKELKKDYDMVIIDCPPNFNLITQNAIVSSDFYIVPAKTDYLSTLGIHTLKKHVDSLKQKYNQTLQELSRRNISPISPQPLGIIFTMVAYHGGIPISAQREYISQLKRSELPCFDHLLRENKTLFASAPESGVPVVLKKTYNTQGEKVKSEIQGMIDEILFSIGEEEG</sequence>
<dbReference type="PANTHER" id="PTHR13696:SF99">
    <property type="entry name" value="COBYRINIC ACID AC-DIAMIDE SYNTHASE"/>
    <property type="match status" value="1"/>
</dbReference>
<name>A0ABN1B3F0_9BACI</name>
<dbReference type="Proteomes" id="UP001500880">
    <property type="component" value="Unassembled WGS sequence"/>
</dbReference>
<evidence type="ECO:0000313" key="2">
    <source>
        <dbReference type="EMBL" id="GAA0489301.1"/>
    </source>
</evidence>
<reference evidence="2 3" key="1">
    <citation type="journal article" date="2019" name="Int. J. Syst. Evol. Microbiol.">
        <title>The Global Catalogue of Microorganisms (GCM) 10K type strain sequencing project: providing services to taxonomists for standard genome sequencing and annotation.</title>
        <authorList>
            <consortium name="The Broad Institute Genomics Platform"/>
            <consortium name="The Broad Institute Genome Sequencing Center for Infectious Disease"/>
            <person name="Wu L."/>
            <person name="Ma J."/>
        </authorList>
    </citation>
    <scope>NUCLEOTIDE SEQUENCE [LARGE SCALE GENOMIC DNA]</scope>
    <source>
        <strain evidence="2 3">JCM 12389</strain>
    </source>
</reference>
<feature type="domain" description="AAA" evidence="1">
    <location>
        <begin position="2"/>
        <end position="211"/>
    </location>
</feature>
<dbReference type="RefSeq" id="WP_343839151.1">
    <property type="nucleotide sequence ID" value="NZ_BAAADO010000003.1"/>
</dbReference>
<dbReference type="Pfam" id="PF13614">
    <property type="entry name" value="AAA_31"/>
    <property type="match status" value="1"/>
</dbReference>
<dbReference type="InterPro" id="IPR050678">
    <property type="entry name" value="DNA_Partitioning_ATPase"/>
</dbReference>